<organism evidence="1">
    <name type="scientific">Glycine soja</name>
    <name type="common">Wild soybean</name>
    <dbReference type="NCBI Taxonomy" id="3848"/>
    <lineage>
        <taxon>Eukaryota</taxon>
        <taxon>Viridiplantae</taxon>
        <taxon>Streptophyta</taxon>
        <taxon>Embryophyta</taxon>
        <taxon>Tracheophyta</taxon>
        <taxon>Spermatophyta</taxon>
        <taxon>Magnoliopsida</taxon>
        <taxon>eudicotyledons</taxon>
        <taxon>Gunneridae</taxon>
        <taxon>Pentapetalae</taxon>
        <taxon>rosids</taxon>
        <taxon>fabids</taxon>
        <taxon>Fabales</taxon>
        <taxon>Fabaceae</taxon>
        <taxon>Papilionoideae</taxon>
        <taxon>50 kb inversion clade</taxon>
        <taxon>NPAAA clade</taxon>
        <taxon>indigoferoid/millettioid clade</taxon>
        <taxon>Phaseoleae</taxon>
        <taxon>Glycine</taxon>
        <taxon>Glycine subgen. Soja</taxon>
    </lineage>
</organism>
<keyword evidence="1" id="KW-0808">Transferase</keyword>
<proteinExistence type="predicted"/>
<dbReference type="GO" id="GO:0052923">
    <property type="term" value="F:all-trans-nonaprenyl-diphosphate synthase (geranyl-diphosphate specific) activity"/>
    <property type="evidence" value="ECO:0007669"/>
    <property type="project" value="UniProtKB-EC"/>
</dbReference>
<protein>
    <submittedName>
        <fullName evidence="1">Retrovirus-related Pol polyprotein from transposon TNT 1-94</fullName>
        <ecNumber evidence="1">2.5.1.84</ecNumber>
    </submittedName>
</protein>
<dbReference type="EC" id="2.5.1.84" evidence="1"/>
<dbReference type="PANTHER" id="PTHR11439">
    <property type="entry name" value="GAG-POL-RELATED RETROTRANSPOSON"/>
    <property type="match status" value="1"/>
</dbReference>
<name>A0A0B2SLY6_GLYSO</name>
<dbReference type="EMBL" id="KN641530">
    <property type="protein sequence ID" value="KHN46010.1"/>
    <property type="molecule type" value="Genomic_DNA"/>
</dbReference>
<dbReference type="CDD" id="cd09272">
    <property type="entry name" value="RNase_HI_RT_Ty1"/>
    <property type="match status" value="1"/>
</dbReference>
<dbReference type="PANTHER" id="PTHR11439:SF515">
    <property type="entry name" value="GAG-POL POLYPROTEIN"/>
    <property type="match status" value="1"/>
</dbReference>
<dbReference type="Proteomes" id="UP000053555">
    <property type="component" value="Unassembled WGS sequence"/>
</dbReference>
<dbReference type="AlphaFoldDB" id="A0A0B2SLY6"/>
<accession>A0A0B2SLY6</accession>
<sequence>KVEELQGSLEAHEQRLIERSSEKKYLSKVLKKFKMMGCKPVETPAELNVKLVKSEDEGSIDGTMFREIVGSLKFICHSKPEMAFNVGLVNRFMSDPRQPHLIAVKGIMSSKKQTIVALSTCEAKYIAACVAACQALWLSSLLEELEVFTGEAVDLLEDNKSTIDLAKNPVSHGRSKHIDTKCHFLKDQVSKGKIRLQHCRTEKQLADIMTKSLKNEMLKELREFLNVVSF</sequence>
<gene>
    <name evidence="1" type="ORF">glysoja_047389</name>
</gene>
<reference evidence="1" key="1">
    <citation type="submission" date="2014-07" db="EMBL/GenBank/DDBJ databases">
        <title>Identification of a novel salt tolerance gene in wild soybean by whole-genome sequencing.</title>
        <authorList>
            <person name="Lam H.-M."/>
            <person name="Qi X."/>
            <person name="Li M.-W."/>
            <person name="Liu X."/>
            <person name="Xie M."/>
            <person name="Ni M."/>
            <person name="Xu X."/>
        </authorList>
    </citation>
    <scope>NUCLEOTIDE SEQUENCE [LARGE SCALE GENOMIC DNA]</scope>
    <source>
        <tissue evidence="1">Root</tissue>
    </source>
</reference>
<feature type="non-terminal residue" evidence="1">
    <location>
        <position position="1"/>
    </location>
</feature>
<feature type="non-terminal residue" evidence="1">
    <location>
        <position position="230"/>
    </location>
</feature>
<evidence type="ECO:0000313" key="1">
    <source>
        <dbReference type="EMBL" id="KHN46010.1"/>
    </source>
</evidence>